<dbReference type="UniPathway" id="UPA00299"/>
<reference evidence="5" key="1">
    <citation type="journal article" date="2015" name="Nature">
        <title>Complex archaea that bridge the gap between prokaryotes and eukaryotes.</title>
        <authorList>
            <person name="Spang A."/>
            <person name="Saw J.H."/>
            <person name="Jorgensen S.L."/>
            <person name="Zaremba-Niedzwiedzka K."/>
            <person name="Martijn J."/>
            <person name="Lind A.E."/>
            <person name="van Eijk R."/>
            <person name="Schleper C."/>
            <person name="Guy L."/>
            <person name="Ettema T.J."/>
        </authorList>
    </citation>
    <scope>NUCLEOTIDE SEQUENCE</scope>
</reference>
<accession>A0A0F9T7T9</accession>
<comment type="pathway">
    <text evidence="1">Glycan biosynthesis; trehalose biosynthesis.</text>
</comment>
<dbReference type="InterPro" id="IPR044651">
    <property type="entry name" value="OTSB-like"/>
</dbReference>
<dbReference type="PANTHER" id="PTHR43768">
    <property type="entry name" value="TREHALOSE 6-PHOSPHATE PHOSPHATASE"/>
    <property type="match status" value="1"/>
</dbReference>
<dbReference type="GO" id="GO:0005992">
    <property type="term" value="P:trehalose biosynthetic process"/>
    <property type="evidence" value="ECO:0007669"/>
    <property type="project" value="UniProtKB-UniPathway"/>
</dbReference>
<dbReference type="InterPro" id="IPR003337">
    <property type="entry name" value="Trehalose_PPase"/>
</dbReference>
<dbReference type="SUPFAM" id="SSF56784">
    <property type="entry name" value="HAD-like"/>
    <property type="match status" value="1"/>
</dbReference>
<dbReference type="InterPro" id="IPR036412">
    <property type="entry name" value="HAD-like_sf"/>
</dbReference>
<gene>
    <name evidence="5" type="ORF">LCGC14_0687190</name>
</gene>
<dbReference type="Gene3D" id="3.30.70.1020">
    <property type="entry name" value="Trehalose-6-phosphate phosphatase related protein, domain 2"/>
    <property type="match status" value="1"/>
</dbReference>
<dbReference type="PANTHER" id="PTHR43768:SF3">
    <property type="entry name" value="TREHALOSE 6-PHOSPHATE PHOSPHATASE"/>
    <property type="match status" value="1"/>
</dbReference>
<keyword evidence="4" id="KW-0378">Hydrolase</keyword>
<organism evidence="5">
    <name type="scientific">marine sediment metagenome</name>
    <dbReference type="NCBI Taxonomy" id="412755"/>
    <lineage>
        <taxon>unclassified sequences</taxon>
        <taxon>metagenomes</taxon>
        <taxon>ecological metagenomes</taxon>
    </lineage>
</organism>
<dbReference type="NCBIfam" id="TIGR01484">
    <property type="entry name" value="HAD-SF-IIB"/>
    <property type="match status" value="1"/>
</dbReference>
<sequence length="247" mass="26255">MPSDLANLTIEPSFHGFFFDLDGTLAPISDDPSAVALSEGIRQSLATLINLTNGAVVVLTGRGFMDASKILAPLDVPVVGSHGWEYDHRFGGSGSHPLSSNALHQALSPLETFAAEAKLKLEQKPGSIAIHYRHAPEQGEIARQTVENVANQMPGLRAIHGKMVSEIAIASVNKGTALAHLMHRPEFAGRIPIMIGDDVTDEDGFEAAQRLGGSGIKIGAGPTQAMYRAQTIGSFHQWLAHLLAKGK</sequence>
<dbReference type="NCBIfam" id="TIGR00685">
    <property type="entry name" value="T6PP"/>
    <property type="match status" value="1"/>
</dbReference>
<comment type="caution">
    <text evidence="5">The sequence shown here is derived from an EMBL/GenBank/DDBJ whole genome shotgun (WGS) entry which is preliminary data.</text>
</comment>
<protein>
    <recommendedName>
        <fullName evidence="3">trehalose-phosphatase</fullName>
        <ecNumber evidence="3">3.1.3.12</ecNumber>
    </recommendedName>
</protein>
<dbReference type="InterPro" id="IPR023214">
    <property type="entry name" value="HAD_sf"/>
</dbReference>
<evidence type="ECO:0000313" key="5">
    <source>
        <dbReference type="EMBL" id="KKN45041.1"/>
    </source>
</evidence>
<dbReference type="GO" id="GO:0004805">
    <property type="term" value="F:trehalose-phosphatase activity"/>
    <property type="evidence" value="ECO:0007669"/>
    <property type="project" value="UniProtKB-EC"/>
</dbReference>
<evidence type="ECO:0000256" key="3">
    <source>
        <dbReference type="ARBA" id="ARBA00013086"/>
    </source>
</evidence>
<dbReference type="InterPro" id="IPR006379">
    <property type="entry name" value="HAD-SF_hydro_IIB"/>
</dbReference>
<dbReference type="EMBL" id="LAZR01001415">
    <property type="protein sequence ID" value="KKN45041.1"/>
    <property type="molecule type" value="Genomic_DNA"/>
</dbReference>
<dbReference type="Gene3D" id="3.40.50.1000">
    <property type="entry name" value="HAD superfamily/HAD-like"/>
    <property type="match status" value="1"/>
</dbReference>
<dbReference type="Pfam" id="PF02358">
    <property type="entry name" value="Trehalose_PPase"/>
    <property type="match status" value="1"/>
</dbReference>
<evidence type="ECO:0000256" key="2">
    <source>
        <dbReference type="ARBA" id="ARBA00008770"/>
    </source>
</evidence>
<dbReference type="EC" id="3.1.3.12" evidence="3"/>
<evidence type="ECO:0000256" key="1">
    <source>
        <dbReference type="ARBA" id="ARBA00005199"/>
    </source>
</evidence>
<comment type="similarity">
    <text evidence="2">Belongs to the trehalose phosphatase family.</text>
</comment>
<proteinExistence type="inferred from homology"/>
<dbReference type="AlphaFoldDB" id="A0A0F9T7T9"/>
<evidence type="ECO:0000256" key="4">
    <source>
        <dbReference type="ARBA" id="ARBA00022801"/>
    </source>
</evidence>
<name>A0A0F9T7T9_9ZZZZ</name>
<dbReference type="CDD" id="cd01627">
    <property type="entry name" value="HAD_TPP"/>
    <property type="match status" value="1"/>
</dbReference>